<feature type="non-terminal residue" evidence="17">
    <location>
        <position position="1"/>
    </location>
</feature>
<dbReference type="PROSITE" id="PS01044">
    <property type="entry name" value="SQUALEN_PHYTOEN_SYN_1"/>
    <property type="match status" value="1"/>
</dbReference>
<dbReference type="Pfam" id="PF00494">
    <property type="entry name" value="SQS_PSY"/>
    <property type="match status" value="1"/>
</dbReference>
<dbReference type="GO" id="GO:0046983">
    <property type="term" value="F:protein dimerization activity"/>
    <property type="evidence" value="ECO:0007669"/>
    <property type="project" value="InterPro"/>
</dbReference>
<evidence type="ECO:0000256" key="5">
    <source>
        <dbReference type="ARBA" id="ARBA00022516"/>
    </source>
</evidence>
<dbReference type="InterPro" id="IPR019845">
    <property type="entry name" value="Squalene/phytoene_synthase_CS"/>
</dbReference>
<evidence type="ECO:0000313" key="18">
    <source>
        <dbReference type="Proteomes" id="UP000654370"/>
    </source>
</evidence>
<evidence type="ECO:0000313" key="17">
    <source>
        <dbReference type="EMBL" id="KAG2182090.1"/>
    </source>
</evidence>
<name>A0A8H7UGE5_MORIS</name>
<evidence type="ECO:0000256" key="15">
    <source>
        <dbReference type="SAM" id="MobiDB-lite"/>
    </source>
</evidence>
<feature type="region of interest" description="Disordered" evidence="15">
    <location>
        <begin position="83"/>
        <end position="132"/>
    </location>
</feature>
<dbReference type="SFLD" id="SFLDG01018">
    <property type="entry name" value="Squalene/Phytoene_Synthase_Lik"/>
    <property type="match status" value="1"/>
</dbReference>
<dbReference type="AlphaFoldDB" id="A0A8H7UGE5"/>
<evidence type="ECO:0000256" key="8">
    <source>
        <dbReference type="ARBA" id="ARBA00022955"/>
    </source>
</evidence>
<evidence type="ECO:0000256" key="14">
    <source>
        <dbReference type="ARBA" id="ARBA00023221"/>
    </source>
</evidence>
<keyword evidence="8" id="KW-0752">Steroid biosynthesis</keyword>
<feature type="compositionally biased region" description="Polar residues" evidence="15">
    <location>
        <begin position="321"/>
        <end position="345"/>
    </location>
</feature>
<feature type="region of interest" description="Disordered" evidence="15">
    <location>
        <begin position="1"/>
        <end position="44"/>
    </location>
</feature>
<dbReference type="OrthoDB" id="431150at2759"/>
<keyword evidence="18" id="KW-1185">Reference proteome</keyword>
<keyword evidence="14" id="KW-0753">Steroid metabolism</keyword>
<reference evidence="17" key="1">
    <citation type="submission" date="2020-12" db="EMBL/GenBank/DDBJ databases">
        <title>Metabolic potential, ecology and presence of endohyphal bacteria is reflected in genomic diversity of Mucoromycotina.</title>
        <authorList>
            <person name="Muszewska A."/>
            <person name="Okrasinska A."/>
            <person name="Steczkiewicz K."/>
            <person name="Drgas O."/>
            <person name="Orlowska M."/>
            <person name="Perlinska-Lenart U."/>
            <person name="Aleksandrzak-Piekarczyk T."/>
            <person name="Szatraj K."/>
            <person name="Zielenkiewicz U."/>
            <person name="Pilsyk S."/>
            <person name="Malc E."/>
            <person name="Mieczkowski P."/>
            <person name="Kruszewska J.S."/>
            <person name="Biernat P."/>
            <person name="Pawlowska J."/>
        </authorList>
    </citation>
    <scope>NUCLEOTIDE SEQUENCE</scope>
    <source>
        <strain evidence="17">WA0000067209</strain>
    </source>
</reference>
<evidence type="ECO:0000259" key="16">
    <source>
        <dbReference type="PROSITE" id="PS50888"/>
    </source>
</evidence>
<dbReference type="PANTHER" id="PTHR11626:SF2">
    <property type="entry name" value="SQUALENE SYNTHASE"/>
    <property type="match status" value="1"/>
</dbReference>
<keyword evidence="13" id="KW-1207">Sterol metabolism</keyword>
<evidence type="ECO:0000256" key="3">
    <source>
        <dbReference type="ARBA" id="ARBA00006251"/>
    </source>
</evidence>
<keyword evidence="12" id="KW-0472">Membrane</keyword>
<feature type="compositionally biased region" description="Basic and acidic residues" evidence="15">
    <location>
        <begin position="114"/>
        <end position="132"/>
    </location>
</feature>
<dbReference type="PROSITE" id="PS01045">
    <property type="entry name" value="SQUALEN_PHYTOEN_SYN_2"/>
    <property type="match status" value="1"/>
</dbReference>
<dbReference type="Proteomes" id="UP000654370">
    <property type="component" value="Unassembled WGS sequence"/>
</dbReference>
<evidence type="ECO:0000256" key="9">
    <source>
        <dbReference type="ARBA" id="ARBA00022989"/>
    </source>
</evidence>
<organism evidence="17 18">
    <name type="scientific">Mortierella isabellina</name>
    <name type="common">Filamentous fungus</name>
    <name type="synonym">Umbelopsis isabellina</name>
    <dbReference type="NCBI Taxonomy" id="91625"/>
    <lineage>
        <taxon>Eukaryota</taxon>
        <taxon>Fungi</taxon>
        <taxon>Fungi incertae sedis</taxon>
        <taxon>Mucoromycota</taxon>
        <taxon>Mucoromycotina</taxon>
        <taxon>Umbelopsidomycetes</taxon>
        <taxon>Umbelopsidales</taxon>
        <taxon>Umbelopsidaceae</taxon>
        <taxon>Umbelopsis</taxon>
    </lineage>
</organism>
<dbReference type="InterPro" id="IPR033904">
    <property type="entry name" value="Trans_IPPS_HH"/>
</dbReference>
<dbReference type="InterPro" id="IPR011598">
    <property type="entry name" value="bHLH_dom"/>
</dbReference>
<dbReference type="InterPro" id="IPR008949">
    <property type="entry name" value="Isoprenoid_synthase_dom_sf"/>
</dbReference>
<comment type="similarity">
    <text evidence="3">Belongs to the phytoene/squalene synthase family.</text>
</comment>
<dbReference type="EMBL" id="JAEPQZ010000004">
    <property type="protein sequence ID" value="KAG2182090.1"/>
    <property type="molecule type" value="Genomic_DNA"/>
</dbReference>
<dbReference type="InterPro" id="IPR002060">
    <property type="entry name" value="Squ/phyt_synthse"/>
</dbReference>
<keyword evidence="6" id="KW-0808">Transferase</keyword>
<dbReference type="InterPro" id="IPR044844">
    <property type="entry name" value="Trans_IPPS_euk-type"/>
</dbReference>
<keyword evidence="9" id="KW-1133">Transmembrane helix</keyword>
<dbReference type="GO" id="GO:0006696">
    <property type="term" value="P:ergosterol biosynthetic process"/>
    <property type="evidence" value="ECO:0007669"/>
    <property type="project" value="TreeGrafter"/>
</dbReference>
<gene>
    <name evidence="17" type="ORF">INT43_007017</name>
</gene>
<feature type="compositionally biased region" description="Basic and acidic residues" evidence="15">
    <location>
        <begin position="16"/>
        <end position="28"/>
    </location>
</feature>
<feature type="compositionally biased region" description="Low complexity" evidence="15">
    <location>
        <begin position="257"/>
        <end position="268"/>
    </location>
</feature>
<dbReference type="Gene3D" id="1.10.600.10">
    <property type="entry name" value="Farnesyl Diphosphate Synthase"/>
    <property type="match status" value="1"/>
</dbReference>
<keyword evidence="7" id="KW-0812">Transmembrane</keyword>
<dbReference type="SUPFAM" id="SSF47459">
    <property type="entry name" value="HLH, helix-loop-helix DNA-binding domain"/>
    <property type="match status" value="1"/>
</dbReference>
<sequence>NAALSPAGARYNNILPKKDGEADFKDSKNQAIQPKSTTMPPPSPNVTYTQHPSMYHAGHPYVQISPQLPPNMVPMTPPSSVYMQADLSPSLGPSMDLDRNRRISTTSSTGSTADQREQARKESHSAIERRRRERINDKILQLKQLIPSCADQDHLHKMSILQSAIDYIAYLKDIIEKQGGKDLLHGKLAIKTVRSMLPKEVEAFTGQFSVKGRASVGSVDSFSSSPAWSSKQPLEYVQQMELGPAIKSDQPMEENSDSQSETESSASSPDANTPSKEKNLEIAAVVSASPEKVSDDGYDSATPLKPSDLMKKQSAPPRPASNLSNDEAGSNDNSKASGVSDTEQDITVSEKCAQAISQNESSMSLFVLALEAFRVAYGHQWRDIDVDRAESEKIESHIFDKLARIAANKTAVPSQHLISVIMLDVLLASLFHPSELNALITYKFLRPESNLQRNQKLIANNERKKQCYKFLDLTSRSFSAVIQELDDELRDAVCLFYLVLRGLDTIEDDMTLDLDRKCELLRSFDKIIYQRGWNFTESGPNEKDRHLLVGFNVVIDEFLALPKKYQDVIADITKQMGNGMADYASGDHRENTAVATIKDFDLYCHYVAGLVGWGLSDLFAASGLEDPIVAKDKKLSDSMGMFLQKTNIIRDYREDLDDGRQFWPKQIWGKYTDDFAGLIKPENADTAQTVLSAMVLNVLEHIPEVLTYLSQLKNQSVFNFCAIPQVMAISTLALVFNNKDVYQKNVKIRKGEAIKLIMASTDLHNVVAIFREYIHVLSKKNDARDPNFMNISIAIGKVCIANG</sequence>
<comment type="caution">
    <text evidence="17">The sequence shown here is derived from an EMBL/GenBank/DDBJ whole genome shotgun (WGS) entry which is preliminary data.</text>
</comment>
<dbReference type="GO" id="GO:0045338">
    <property type="term" value="P:farnesyl diphosphate metabolic process"/>
    <property type="evidence" value="ECO:0007669"/>
    <property type="project" value="InterPro"/>
</dbReference>
<feature type="domain" description="BHLH" evidence="16">
    <location>
        <begin position="119"/>
        <end position="171"/>
    </location>
</feature>
<dbReference type="PANTHER" id="PTHR11626">
    <property type="entry name" value="FARNESYL-DIPHOSPHATE FARNESYLTRANSFERASE"/>
    <property type="match status" value="1"/>
</dbReference>
<dbReference type="NCBIfam" id="TIGR01559">
    <property type="entry name" value="squal_synth"/>
    <property type="match status" value="1"/>
</dbReference>
<evidence type="ECO:0000256" key="7">
    <source>
        <dbReference type="ARBA" id="ARBA00022692"/>
    </source>
</evidence>
<dbReference type="Gene3D" id="4.10.280.10">
    <property type="entry name" value="Helix-loop-helix DNA-binding domain"/>
    <property type="match status" value="1"/>
</dbReference>
<dbReference type="PROSITE" id="PS50888">
    <property type="entry name" value="BHLH"/>
    <property type="match status" value="1"/>
</dbReference>
<evidence type="ECO:0000256" key="13">
    <source>
        <dbReference type="ARBA" id="ARBA00023166"/>
    </source>
</evidence>
<dbReference type="SFLD" id="SFLDS00005">
    <property type="entry name" value="Isoprenoid_Synthase_Type_I"/>
    <property type="match status" value="1"/>
</dbReference>
<dbReference type="GO" id="GO:0051996">
    <property type="term" value="F:squalene synthase [NAD(P)H] activity"/>
    <property type="evidence" value="ECO:0007669"/>
    <property type="project" value="UniProtKB-EC"/>
</dbReference>
<dbReference type="SMART" id="SM00353">
    <property type="entry name" value="HLH"/>
    <property type="match status" value="1"/>
</dbReference>
<evidence type="ECO:0000256" key="1">
    <source>
        <dbReference type="ARBA" id="ARBA00001946"/>
    </source>
</evidence>
<evidence type="ECO:0000256" key="2">
    <source>
        <dbReference type="ARBA" id="ARBA00004370"/>
    </source>
</evidence>
<dbReference type="CDD" id="cd00083">
    <property type="entry name" value="bHLH_SF"/>
    <property type="match status" value="1"/>
</dbReference>
<evidence type="ECO:0000256" key="4">
    <source>
        <dbReference type="ARBA" id="ARBA00012373"/>
    </source>
</evidence>
<dbReference type="InterPro" id="IPR006449">
    <property type="entry name" value="Squal_synth-like"/>
</dbReference>
<keyword evidence="10" id="KW-0756">Sterol biosynthesis</keyword>
<dbReference type="CDD" id="cd00683">
    <property type="entry name" value="Trans_IPPS_HH"/>
    <property type="match status" value="1"/>
</dbReference>
<evidence type="ECO:0000256" key="12">
    <source>
        <dbReference type="ARBA" id="ARBA00023136"/>
    </source>
</evidence>
<accession>A0A8H7UGE5</accession>
<feature type="region of interest" description="Disordered" evidence="15">
    <location>
        <begin position="247"/>
        <end position="345"/>
    </location>
</feature>
<feature type="compositionally biased region" description="Polar residues" evidence="15">
    <location>
        <begin position="29"/>
        <end position="38"/>
    </location>
</feature>
<evidence type="ECO:0000256" key="11">
    <source>
        <dbReference type="ARBA" id="ARBA00023098"/>
    </source>
</evidence>
<dbReference type="GO" id="GO:0005789">
    <property type="term" value="C:endoplasmic reticulum membrane"/>
    <property type="evidence" value="ECO:0007669"/>
    <property type="project" value="TreeGrafter"/>
</dbReference>
<dbReference type="FunFam" id="1.10.600.10:FF:000003">
    <property type="entry name" value="Farnesyl-diphosphate farnesyltransferase 1"/>
    <property type="match status" value="1"/>
</dbReference>
<comment type="cofactor">
    <cofactor evidence="1">
        <name>Mg(2+)</name>
        <dbReference type="ChEBI" id="CHEBI:18420"/>
    </cofactor>
</comment>
<comment type="subcellular location">
    <subcellularLocation>
        <location evidence="2">Membrane</location>
    </subcellularLocation>
</comment>
<protein>
    <recommendedName>
        <fullName evidence="4">squalene synthase</fullName>
        <ecNumber evidence="4">2.5.1.21</ecNumber>
    </recommendedName>
</protein>
<keyword evidence="5" id="KW-0444">Lipid biosynthesis</keyword>
<keyword evidence="11" id="KW-0443">Lipid metabolism</keyword>
<proteinExistence type="inferred from homology"/>
<evidence type="ECO:0000256" key="6">
    <source>
        <dbReference type="ARBA" id="ARBA00022679"/>
    </source>
</evidence>
<dbReference type="InterPro" id="IPR036638">
    <property type="entry name" value="HLH_DNA-bd_sf"/>
</dbReference>
<dbReference type="Pfam" id="PF00010">
    <property type="entry name" value="HLH"/>
    <property type="match status" value="1"/>
</dbReference>
<dbReference type="SUPFAM" id="SSF48576">
    <property type="entry name" value="Terpenoid synthases"/>
    <property type="match status" value="1"/>
</dbReference>
<evidence type="ECO:0000256" key="10">
    <source>
        <dbReference type="ARBA" id="ARBA00023011"/>
    </source>
</evidence>
<dbReference type="EC" id="2.5.1.21" evidence="4"/>